<feature type="transmembrane region" description="Helical" evidence="1">
    <location>
        <begin position="183"/>
        <end position="203"/>
    </location>
</feature>
<dbReference type="RefSeq" id="WP_136826053.1">
    <property type="nucleotide sequence ID" value="NZ_SWBP01000002.1"/>
</dbReference>
<dbReference type="Pfam" id="PF05227">
    <property type="entry name" value="CHASE3"/>
    <property type="match status" value="1"/>
</dbReference>
<sequence length="257" mass="30008">MKRPILIYSLIAIACTILLSYCYSFLFIYNNISNSMKVSDNKYDFLESSHSLLDNLKDAESNQRGYLITSDERYLEPYNNAIYRLNLERERFSQLVNSYGLNQTNAAELKEIDRLITKKISDMTQTISLQKQGNGSKSVMLIKSRFGANLMEKVTAIFEKLNSVQKYKETQAKQSIQQFRNQFKMFSMGFVIALVIVMIALAFSNHKYYIKTKRLLFPNSNLISDISRNKVNLFESLNPQKYLRHFFQIFNQEKTAH</sequence>
<comment type="caution">
    <text evidence="3">The sequence shown here is derived from an EMBL/GenBank/DDBJ whole genome shotgun (WGS) entry which is preliminary data.</text>
</comment>
<reference evidence="3 4" key="1">
    <citation type="submission" date="2019-04" db="EMBL/GenBank/DDBJ databases">
        <title>Pedobacter sp. AR-3-17 sp. nov., isolated from Arctic soil.</title>
        <authorList>
            <person name="Dahal R.H."/>
            <person name="Kim D.-U."/>
        </authorList>
    </citation>
    <scope>NUCLEOTIDE SEQUENCE [LARGE SCALE GENOMIC DNA]</scope>
    <source>
        <strain evidence="3 4">AR-3-17</strain>
    </source>
</reference>
<feature type="transmembrane region" description="Helical" evidence="1">
    <location>
        <begin position="6"/>
        <end position="29"/>
    </location>
</feature>
<dbReference type="OrthoDB" id="766410at2"/>
<keyword evidence="1" id="KW-1133">Transmembrane helix</keyword>
<dbReference type="InterPro" id="IPR007891">
    <property type="entry name" value="CHASE3"/>
</dbReference>
<evidence type="ECO:0000256" key="1">
    <source>
        <dbReference type="SAM" id="Phobius"/>
    </source>
</evidence>
<dbReference type="PROSITE" id="PS51257">
    <property type="entry name" value="PROKAR_LIPOPROTEIN"/>
    <property type="match status" value="1"/>
</dbReference>
<keyword evidence="1" id="KW-0812">Transmembrane</keyword>
<dbReference type="AlphaFoldDB" id="A0A4U1C231"/>
<evidence type="ECO:0000313" key="4">
    <source>
        <dbReference type="Proteomes" id="UP000308181"/>
    </source>
</evidence>
<dbReference type="Proteomes" id="UP000308181">
    <property type="component" value="Unassembled WGS sequence"/>
</dbReference>
<dbReference type="CDD" id="cd19410">
    <property type="entry name" value="HK9-like_sensor"/>
    <property type="match status" value="1"/>
</dbReference>
<evidence type="ECO:0000259" key="2">
    <source>
        <dbReference type="Pfam" id="PF05227"/>
    </source>
</evidence>
<dbReference type="EMBL" id="SWBP01000002">
    <property type="protein sequence ID" value="TKB99241.1"/>
    <property type="molecule type" value="Genomic_DNA"/>
</dbReference>
<name>A0A4U1C231_9SPHI</name>
<feature type="domain" description="CHASE3" evidence="2">
    <location>
        <begin position="41"/>
        <end position="166"/>
    </location>
</feature>
<protein>
    <recommendedName>
        <fullName evidence="2">CHASE3 domain-containing protein</fullName>
    </recommendedName>
</protein>
<accession>A0A4U1C231</accession>
<keyword evidence="4" id="KW-1185">Reference proteome</keyword>
<gene>
    <name evidence="3" type="ORF">FA046_09040</name>
</gene>
<organism evidence="3 4">
    <name type="scientific">Pedobacter cryophilus</name>
    <dbReference type="NCBI Taxonomy" id="2571271"/>
    <lineage>
        <taxon>Bacteria</taxon>
        <taxon>Pseudomonadati</taxon>
        <taxon>Bacteroidota</taxon>
        <taxon>Sphingobacteriia</taxon>
        <taxon>Sphingobacteriales</taxon>
        <taxon>Sphingobacteriaceae</taxon>
        <taxon>Pedobacter</taxon>
    </lineage>
</organism>
<proteinExistence type="predicted"/>
<keyword evidence="1" id="KW-0472">Membrane</keyword>
<evidence type="ECO:0000313" key="3">
    <source>
        <dbReference type="EMBL" id="TKB99241.1"/>
    </source>
</evidence>